<keyword evidence="1" id="KW-0472">Membrane</keyword>
<gene>
    <name evidence="2" type="ORF">SAMN05421686_101135</name>
</gene>
<sequence length="491" mass="56799">MKSSRSFFEVIAALFGEPSNITERETTAEYIYSYQITTLKSPDKSVLESKLRSLLPIAKSTTISIDSDIINEKIFYSGCNETIEEKISLLSDILSDQESEENVTNITIKLDKKTDQRELFIINPKALVDFWDDGGIYKSLEKINTVILNYDQLIIPNSDESIRRLRIGSNTTRRNNILSKRRTSCHFSNESQFSLIPEDFDFIESIEADPLKCFFRKIKFYCLLTFICDYSRLDANSSNLIVALNGYKYLQTEIDQQEEIAGAIVKEYHQIYKWIYSEGDTSDKIGLARNIISIHSQDDSLIFLRSGTMKSILSGYQIYLKENIKQYIEIKNKLSDHIHDSSLKAMNIANGLASYLKNSIFSLVSFFISVILIRLLAQKETKVVSDDVYIIFIMLLVISTFVLFFSIYEINTEIKRFDLSYSKFKNRYKELLNKDDLSRILDNDEQHLSDMTYLQEKKISYTAIWSIILFLLFVVISCMWAFFEPPLPPTA</sequence>
<dbReference type="RefSeq" id="WP_076513385.1">
    <property type="nucleotide sequence ID" value="NZ_FTOH01000001.1"/>
</dbReference>
<feature type="transmembrane region" description="Helical" evidence="1">
    <location>
        <begin position="389"/>
        <end position="408"/>
    </location>
</feature>
<keyword evidence="3" id="KW-1185">Reference proteome</keyword>
<feature type="transmembrane region" description="Helical" evidence="1">
    <location>
        <begin position="360"/>
        <end position="377"/>
    </location>
</feature>
<reference evidence="3" key="1">
    <citation type="submission" date="2017-01" db="EMBL/GenBank/DDBJ databases">
        <authorList>
            <person name="Varghese N."/>
            <person name="Submissions S."/>
        </authorList>
    </citation>
    <scope>NUCLEOTIDE SEQUENCE [LARGE SCALE GENOMIC DNA]</scope>
    <source>
        <strain evidence="3">DSM 24913</strain>
    </source>
</reference>
<keyword evidence="1" id="KW-0812">Transmembrane</keyword>
<proteinExistence type="predicted"/>
<dbReference type="Proteomes" id="UP000185639">
    <property type="component" value="Unassembled WGS sequence"/>
</dbReference>
<dbReference type="STRING" id="484498.SAMN05421686_101135"/>
<protein>
    <submittedName>
        <fullName evidence="2">Uncharacterized protein</fullName>
    </submittedName>
</protein>
<dbReference type="AlphaFoldDB" id="A0A1N7IY27"/>
<feature type="transmembrane region" description="Helical" evidence="1">
    <location>
        <begin position="461"/>
        <end position="483"/>
    </location>
</feature>
<evidence type="ECO:0000313" key="3">
    <source>
        <dbReference type="Proteomes" id="UP000185639"/>
    </source>
</evidence>
<dbReference type="OrthoDB" id="2972222at2"/>
<evidence type="ECO:0000313" key="2">
    <source>
        <dbReference type="EMBL" id="SIS42022.1"/>
    </source>
</evidence>
<name>A0A1N7IY27_9GAMM</name>
<organism evidence="2 3">
    <name type="scientific">Thalassolituus maritimus</name>
    <dbReference type="NCBI Taxonomy" id="484498"/>
    <lineage>
        <taxon>Bacteria</taxon>
        <taxon>Pseudomonadati</taxon>
        <taxon>Pseudomonadota</taxon>
        <taxon>Gammaproteobacteria</taxon>
        <taxon>Oceanospirillales</taxon>
        <taxon>Oceanospirillaceae</taxon>
        <taxon>Thalassolituus</taxon>
    </lineage>
</organism>
<keyword evidence="1" id="KW-1133">Transmembrane helix</keyword>
<evidence type="ECO:0000256" key="1">
    <source>
        <dbReference type="SAM" id="Phobius"/>
    </source>
</evidence>
<accession>A0A1N7IY27</accession>
<dbReference type="EMBL" id="FTOH01000001">
    <property type="protein sequence ID" value="SIS42022.1"/>
    <property type="molecule type" value="Genomic_DNA"/>
</dbReference>